<protein>
    <submittedName>
        <fullName evidence="2">Uncharacterized protein</fullName>
    </submittedName>
</protein>
<dbReference type="VEuPathDB" id="MicrosporidiaDB:CWI37_0283p0030"/>
<evidence type="ECO:0000313" key="3">
    <source>
        <dbReference type="Proteomes" id="UP000292362"/>
    </source>
</evidence>
<sequence length="316" mass="36742">MELEKSLIFSFVFGSLCFGYLIILQYIIKSNYNTFVFTHTLFVSIISFILNFIGRDRKVSIIQIIPIIFSILYGVLDYIIIICLCNTLSSKSYAYILIFIGIILFCLLLMTMKLTIMILPAFFLNYIFLQLFIKLEVFEATGTGFSLENIEFGLVKNDMSSYILAMIAGIFVRFMAVKKMRHHTSDRNYGVLSSFWMVVVSVICVLYKYGDFVDECKVVSKYPLSFIGCGILGALSHFLMAKYGKMMDFHYILGFQAVFCIVGQLAFFAMKNYEFFMKTVVEKELSMIYLPFLCISISTLLFLYPHKMYYYWDDEW</sequence>
<dbReference type="AlphaFoldDB" id="A0A4Q9L989"/>
<name>A0A4Q9L989_9MICR</name>
<proteinExistence type="predicted"/>
<feature type="transmembrane region" description="Helical" evidence="1">
    <location>
        <begin position="251"/>
        <end position="270"/>
    </location>
</feature>
<evidence type="ECO:0000313" key="2">
    <source>
        <dbReference type="EMBL" id="TBU03511.1"/>
    </source>
</evidence>
<feature type="transmembrane region" description="Helical" evidence="1">
    <location>
        <begin position="61"/>
        <end position="81"/>
    </location>
</feature>
<organism evidence="2 3">
    <name type="scientific">Hamiltosporidium tvaerminnensis</name>
    <dbReference type="NCBI Taxonomy" id="1176355"/>
    <lineage>
        <taxon>Eukaryota</taxon>
        <taxon>Fungi</taxon>
        <taxon>Fungi incertae sedis</taxon>
        <taxon>Microsporidia</taxon>
        <taxon>Dubosqiidae</taxon>
        <taxon>Hamiltosporidium</taxon>
    </lineage>
</organism>
<dbReference type="EMBL" id="PITJ01000283">
    <property type="protein sequence ID" value="TBU03511.1"/>
    <property type="molecule type" value="Genomic_DNA"/>
</dbReference>
<dbReference type="Proteomes" id="UP000292362">
    <property type="component" value="Unassembled WGS sequence"/>
</dbReference>
<keyword evidence="1" id="KW-0812">Transmembrane</keyword>
<feature type="transmembrane region" description="Helical" evidence="1">
    <location>
        <begin position="116"/>
        <end position="133"/>
    </location>
</feature>
<gene>
    <name evidence="2" type="ORF">CWI37_0283p0030</name>
</gene>
<feature type="transmembrane region" description="Helical" evidence="1">
    <location>
        <begin position="7"/>
        <end position="28"/>
    </location>
</feature>
<accession>A0A4Q9L989</accession>
<evidence type="ECO:0000256" key="1">
    <source>
        <dbReference type="SAM" id="Phobius"/>
    </source>
</evidence>
<feature type="transmembrane region" description="Helical" evidence="1">
    <location>
        <begin position="222"/>
        <end position="239"/>
    </location>
</feature>
<keyword evidence="1" id="KW-0472">Membrane</keyword>
<feature type="transmembrane region" description="Helical" evidence="1">
    <location>
        <begin position="285"/>
        <end position="304"/>
    </location>
</feature>
<feature type="transmembrane region" description="Helical" evidence="1">
    <location>
        <begin position="34"/>
        <end position="54"/>
    </location>
</feature>
<comment type="caution">
    <text evidence="2">The sequence shown here is derived from an EMBL/GenBank/DDBJ whole genome shotgun (WGS) entry which is preliminary data.</text>
</comment>
<keyword evidence="1" id="KW-1133">Transmembrane helix</keyword>
<feature type="transmembrane region" description="Helical" evidence="1">
    <location>
        <begin position="159"/>
        <end position="177"/>
    </location>
</feature>
<feature type="transmembrane region" description="Helical" evidence="1">
    <location>
        <begin position="189"/>
        <end position="210"/>
    </location>
</feature>
<feature type="transmembrane region" description="Helical" evidence="1">
    <location>
        <begin position="93"/>
        <end position="109"/>
    </location>
</feature>
<reference evidence="2 3" key="1">
    <citation type="submission" date="2017-12" db="EMBL/GenBank/DDBJ databases">
        <authorList>
            <person name="Pombert J.-F."/>
            <person name="Haag K.L."/>
            <person name="Ebert D."/>
        </authorList>
    </citation>
    <scope>NUCLEOTIDE SEQUENCE [LARGE SCALE GENOMIC DNA]</scope>
    <source>
        <strain evidence="2">FI-OER-3-3</strain>
    </source>
</reference>